<dbReference type="STRING" id="1391653.AKJ08_2360"/>
<evidence type="ECO:0000256" key="2">
    <source>
        <dbReference type="PROSITE-ProRule" id="PRU00504"/>
    </source>
</evidence>
<name>A0A0K1PEL2_9BACT</name>
<dbReference type="PROSITE" id="PS51125">
    <property type="entry name" value="NHL"/>
    <property type="match status" value="3"/>
</dbReference>
<dbReference type="CDD" id="cd05819">
    <property type="entry name" value="NHL"/>
    <property type="match status" value="1"/>
</dbReference>
<dbReference type="KEGG" id="vin:AKJ08_2360"/>
<feature type="repeat" description="NHL" evidence="2">
    <location>
        <begin position="114"/>
        <end position="157"/>
    </location>
</feature>
<dbReference type="AlphaFoldDB" id="A0A0K1PEL2"/>
<dbReference type="InterPro" id="IPR006311">
    <property type="entry name" value="TAT_signal"/>
</dbReference>
<keyword evidence="1" id="KW-0677">Repeat</keyword>
<dbReference type="InterPro" id="IPR011042">
    <property type="entry name" value="6-blade_b-propeller_TolB-like"/>
</dbReference>
<evidence type="ECO:0000313" key="4">
    <source>
        <dbReference type="Proteomes" id="UP000055590"/>
    </source>
</evidence>
<evidence type="ECO:0000256" key="1">
    <source>
        <dbReference type="ARBA" id="ARBA00022737"/>
    </source>
</evidence>
<dbReference type="Gene3D" id="2.120.10.30">
    <property type="entry name" value="TolB, C-terminal domain"/>
    <property type="match status" value="1"/>
</dbReference>
<dbReference type="InterPro" id="IPR050952">
    <property type="entry name" value="TRIM-NHL_E3_ligases"/>
</dbReference>
<organism evidence="3 4">
    <name type="scientific">Vulgatibacter incomptus</name>
    <dbReference type="NCBI Taxonomy" id="1391653"/>
    <lineage>
        <taxon>Bacteria</taxon>
        <taxon>Pseudomonadati</taxon>
        <taxon>Myxococcota</taxon>
        <taxon>Myxococcia</taxon>
        <taxon>Myxococcales</taxon>
        <taxon>Cystobacterineae</taxon>
        <taxon>Vulgatibacteraceae</taxon>
        <taxon>Vulgatibacter</taxon>
    </lineage>
</organism>
<feature type="repeat" description="NHL" evidence="2">
    <location>
        <begin position="160"/>
        <end position="203"/>
    </location>
</feature>
<dbReference type="Pfam" id="PF01436">
    <property type="entry name" value="NHL"/>
    <property type="match status" value="1"/>
</dbReference>
<accession>A0A0K1PEL2</accession>
<dbReference type="PROSITE" id="PS51318">
    <property type="entry name" value="TAT"/>
    <property type="match status" value="1"/>
</dbReference>
<dbReference type="RefSeq" id="WP_050726205.1">
    <property type="nucleotide sequence ID" value="NZ_CP012332.1"/>
</dbReference>
<dbReference type="PANTHER" id="PTHR24104:SF25">
    <property type="entry name" value="PROTEIN LIN-41"/>
    <property type="match status" value="1"/>
</dbReference>
<dbReference type="PANTHER" id="PTHR24104">
    <property type="entry name" value="E3 UBIQUITIN-PROTEIN LIGASE NHLRC1-RELATED"/>
    <property type="match status" value="1"/>
</dbReference>
<reference evidence="3 4" key="1">
    <citation type="submission" date="2015-08" db="EMBL/GenBank/DDBJ databases">
        <authorList>
            <person name="Babu N.S."/>
            <person name="Beckwith C.J."/>
            <person name="Beseler K.G."/>
            <person name="Brison A."/>
            <person name="Carone J.V."/>
            <person name="Caskin T.P."/>
            <person name="Diamond M."/>
            <person name="Durham M.E."/>
            <person name="Foxe J.M."/>
            <person name="Go M."/>
            <person name="Henderson B.A."/>
            <person name="Jones I.B."/>
            <person name="McGettigan J.A."/>
            <person name="Micheletti S.J."/>
            <person name="Nasrallah M.E."/>
            <person name="Ortiz D."/>
            <person name="Piller C.R."/>
            <person name="Privatt S.R."/>
            <person name="Schneider S.L."/>
            <person name="Sharp S."/>
            <person name="Smith T.C."/>
            <person name="Stanton J.D."/>
            <person name="Ullery H.E."/>
            <person name="Wilson R.J."/>
            <person name="Serrano M.G."/>
            <person name="Buck G."/>
            <person name="Lee V."/>
            <person name="Wang Y."/>
            <person name="Carvalho R."/>
            <person name="Voegtly L."/>
            <person name="Shi R."/>
            <person name="Duckworth R."/>
            <person name="Johnson A."/>
            <person name="Loviza R."/>
            <person name="Walstead R."/>
            <person name="Shah Z."/>
            <person name="Kiflezghi M."/>
            <person name="Wade K."/>
            <person name="Ball S.L."/>
            <person name="Bradley K.W."/>
            <person name="Asai D.J."/>
            <person name="Bowman C.A."/>
            <person name="Russell D.A."/>
            <person name="Pope W.H."/>
            <person name="Jacobs-Sera D."/>
            <person name="Hendrix R.W."/>
            <person name="Hatfull G.F."/>
        </authorList>
    </citation>
    <scope>NUCLEOTIDE SEQUENCE [LARGE SCALE GENOMIC DNA]</scope>
    <source>
        <strain evidence="3 4">DSM 27710</strain>
    </source>
</reference>
<sequence length="287" mass="30133">MQRRSFIGLALAGGAAALLPRAIGTWREAGAVDLVAGPDHLSFDARGNAYRIDPVRNQLSRLDGANDWVRGGTGIREGELNGPTALAFDARQRIHVADAGNGRIQVFEKDGSVSHVIGRPGTGEGELALPRGLAFDDAGRLYVCDTLNHRIQIFDGTRPAGTIGAFGLGPSELNGPRSLAFAPDGLLHVVDAGNRRIQVFDTEGRWIDGYDGGEARLAMPGSIAFGPNGRAYVGDAAQGTVAVFSRGRPVDRFVPTDEAGHAVSPLHLAFDSQGRLRVAGPAAPSLS</sequence>
<protein>
    <submittedName>
        <fullName evidence="3">Cell surface protein</fullName>
    </submittedName>
</protein>
<gene>
    <name evidence="3" type="ORF">AKJ08_2360</name>
</gene>
<proteinExistence type="predicted"/>
<dbReference type="Proteomes" id="UP000055590">
    <property type="component" value="Chromosome"/>
</dbReference>
<dbReference type="EMBL" id="CP012332">
    <property type="protein sequence ID" value="AKU91973.1"/>
    <property type="molecule type" value="Genomic_DNA"/>
</dbReference>
<dbReference type="InterPro" id="IPR001258">
    <property type="entry name" value="NHL_repeat"/>
</dbReference>
<dbReference type="GO" id="GO:0008270">
    <property type="term" value="F:zinc ion binding"/>
    <property type="evidence" value="ECO:0007669"/>
    <property type="project" value="UniProtKB-KW"/>
</dbReference>
<keyword evidence="4" id="KW-1185">Reference proteome</keyword>
<dbReference type="SUPFAM" id="SSF101898">
    <property type="entry name" value="NHL repeat"/>
    <property type="match status" value="1"/>
</dbReference>
<evidence type="ECO:0000313" key="3">
    <source>
        <dbReference type="EMBL" id="AKU91973.1"/>
    </source>
</evidence>
<feature type="repeat" description="NHL" evidence="2">
    <location>
        <begin position="71"/>
        <end position="110"/>
    </location>
</feature>